<comment type="caution">
    <text evidence="3">The sequence shown here is derived from an EMBL/GenBank/DDBJ whole genome shotgun (WGS) entry which is preliminary data.</text>
</comment>
<accession>A0ABT2B3T1</accession>
<dbReference type="PANTHER" id="PTHR33608:SF3">
    <property type="entry name" value="SLR2013 PROTEIN"/>
    <property type="match status" value="1"/>
</dbReference>
<evidence type="ECO:0000313" key="3">
    <source>
        <dbReference type="EMBL" id="MCS0602598.1"/>
    </source>
</evidence>
<dbReference type="Proteomes" id="UP001205612">
    <property type="component" value="Unassembled WGS sequence"/>
</dbReference>
<protein>
    <submittedName>
        <fullName evidence="3">DUF58 domain-containing protein</fullName>
    </submittedName>
</protein>
<reference evidence="3 4" key="1">
    <citation type="submission" date="2022-08" db="EMBL/GenBank/DDBJ databases">
        <authorList>
            <person name="Somphong A."/>
            <person name="Phongsopitanun W."/>
        </authorList>
    </citation>
    <scope>NUCLEOTIDE SEQUENCE [LARGE SCALE GENOMIC DNA]</scope>
    <source>
        <strain evidence="3 4">LP11</strain>
    </source>
</reference>
<dbReference type="PANTHER" id="PTHR33608">
    <property type="entry name" value="BLL2464 PROTEIN"/>
    <property type="match status" value="1"/>
</dbReference>
<organism evidence="3 4">
    <name type="scientific">Streptomyces pyxinicus</name>
    <dbReference type="NCBI Taxonomy" id="2970331"/>
    <lineage>
        <taxon>Bacteria</taxon>
        <taxon>Bacillati</taxon>
        <taxon>Actinomycetota</taxon>
        <taxon>Actinomycetes</taxon>
        <taxon>Kitasatosporales</taxon>
        <taxon>Streptomycetaceae</taxon>
        <taxon>Streptomyces</taxon>
    </lineage>
</organism>
<gene>
    <name evidence="3" type="ORF">NX794_15465</name>
</gene>
<evidence type="ECO:0000256" key="1">
    <source>
        <dbReference type="SAM" id="MobiDB-lite"/>
    </source>
</evidence>
<feature type="domain" description="DUF58" evidence="2">
    <location>
        <begin position="198"/>
        <end position="376"/>
    </location>
</feature>
<dbReference type="InterPro" id="IPR002881">
    <property type="entry name" value="DUF58"/>
</dbReference>
<evidence type="ECO:0000313" key="4">
    <source>
        <dbReference type="Proteomes" id="UP001205612"/>
    </source>
</evidence>
<name>A0ABT2B3T1_9ACTN</name>
<dbReference type="RefSeq" id="WP_258779100.1">
    <property type="nucleotide sequence ID" value="NZ_JANUGP010000009.1"/>
</dbReference>
<sequence length="436" mass="46850">MAPTGRAALLAALGSVPVGVLEPGWTGILAVNGSLALACACDFALAAPVRRLVLSRAGDTTARLGESADITLTVTNPSRRPLRARLRDAWPPSSRQPGTKTDASRHRLTIPPGERRRVTTELRPTRRGDHHADRVTIRSYGPLGLFARQGSHRVPWAVRVLPPFTSRKQLPSKLARLRELDGRTSLLTRGEGTEFDSLREYVPGDDTRSIDWRATARTSAVAVRTWRPERDRHILLVLDTGRTSAGRVGDAPRLDAAMDAALLLAALASRAGDRVDLLAYDRRVRALVQGRSAGDVLPSVVNAMATLEPELVETDARGLTATALRTASRRSLIVLLTTLDAAPVEEGLLPVLPQLTRRHTVLLASVADPHIANMAKARGSVDAVYEAASAASAQAERQRTAEQLRRHGITVVDATPDDLASALADAYLALKAAGRL</sequence>
<proteinExistence type="predicted"/>
<dbReference type="Pfam" id="PF01882">
    <property type="entry name" value="DUF58"/>
    <property type="match status" value="1"/>
</dbReference>
<dbReference type="EMBL" id="JANUGP010000009">
    <property type="protein sequence ID" value="MCS0602598.1"/>
    <property type="molecule type" value="Genomic_DNA"/>
</dbReference>
<evidence type="ECO:0000259" key="2">
    <source>
        <dbReference type="Pfam" id="PF01882"/>
    </source>
</evidence>
<keyword evidence="4" id="KW-1185">Reference proteome</keyword>
<feature type="region of interest" description="Disordered" evidence="1">
    <location>
        <begin position="87"/>
        <end position="106"/>
    </location>
</feature>